<keyword evidence="1" id="KW-0732">Signal</keyword>
<evidence type="ECO:0000256" key="1">
    <source>
        <dbReference type="SAM" id="SignalP"/>
    </source>
</evidence>
<dbReference type="Proteomes" id="UP000746690">
    <property type="component" value="Unassembled WGS sequence"/>
</dbReference>
<reference evidence="2 3" key="1">
    <citation type="submission" date="2020-04" db="EMBL/GenBank/DDBJ databases">
        <title>A Flavivirga sp. nov.</title>
        <authorList>
            <person name="Sun X."/>
        </authorList>
    </citation>
    <scope>NUCLEOTIDE SEQUENCE [LARGE SCALE GENOMIC DNA]</scope>
    <source>
        <strain evidence="2 3">Y03</strain>
    </source>
</reference>
<dbReference type="RefSeq" id="WP_169672713.1">
    <property type="nucleotide sequence ID" value="NZ_JABBHF010000005.1"/>
</dbReference>
<gene>
    <name evidence="2" type="ORF">HHX25_10025</name>
</gene>
<evidence type="ECO:0000313" key="2">
    <source>
        <dbReference type="EMBL" id="NMH87843.1"/>
    </source>
</evidence>
<protein>
    <submittedName>
        <fullName evidence="2">Uncharacterized protein</fullName>
    </submittedName>
</protein>
<feature type="signal peptide" evidence="1">
    <location>
        <begin position="1"/>
        <end position="22"/>
    </location>
</feature>
<organism evidence="2 3">
    <name type="scientific">Flavivirga algicola</name>
    <dbReference type="NCBI Taxonomy" id="2729136"/>
    <lineage>
        <taxon>Bacteria</taxon>
        <taxon>Pseudomonadati</taxon>
        <taxon>Bacteroidota</taxon>
        <taxon>Flavobacteriia</taxon>
        <taxon>Flavobacteriales</taxon>
        <taxon>Flavobacteriaceae</taxon>
        <taxon>Flavivirga</taxon>
    </lineage>
</organism>
<dbReference type="EMBL" id="JABBHF010000005">
    <property type="protein sequence ID" value="NMH87843.1"/>
    <property type="molecule type" value="Genomic_DNA"/>
</dbReference>
<sequence>MKKTTHLVILLLLSSYYTFSQADTITTDQLDSNEPTMARFSNYETGIATKTNVFPIHLESDKNIVGVSFNRTSAFVFNATSNDESRMHVGNATKNSSNQLTYTTSSHTILVKDNRTKFRYYKNAGNYFVEFILGTNLHNYFC</sequence>
<keyword evidence="3" id="KW-1185">Reference proteome</keyword>
<feature type="chain" id="PRO_5047425972" evidence="1">
    <location>
        <begin position="23"/>
        <end position="142"/>
    </location>
</feature>
<comment type="caution">
    <text evidence="2">The sequence shown here is derived from an EMBL/GenBank/DDBJ whole genome shotgun (WGS) entry which is preliminary data.</text>
</comment>
<proteinExistence type="predicted"/>
<accession>A0ABX1RYW6</accession>
<evidence type="ECO:0000313" key="3">
    <source>
        <dbReference type="Proteomes" id="UP000746690"/>
    </source>
</evidence>
<name>A0ABX1RYW6_9FLAO</name>